<reference evidence="2" key="1">
    <citation type="submission" date="2020-06" db="EMBL/GenBank/DDBJ databases">
        <authorList>
            <person name="Li T."/>
            <person name="Hu X."/>
            <person name="Zhang T."/>
            <person name="Song X."/>
            <person name="Zhang H."/>
            <person name="Dai N."/>
            <person name="Sheng W."/>
            <person name="Hou X."/>
            <person name="Wei L."/>
        </authorList>
    </citation>
    <scope>NUCLEOTIDE SEQUENCE</scope>
    <source>
        <strain evidence="2">G02</strain>
        <tissue evidence="2">Leaf</tissue>
    </source>
</reference>
<dbReference type="InterPro" id="IPR051761">
    <property type="entry name" value="MLP-like_ligand-binding"/>
</dbReference>
<dbReference type="CDD" id="cd07816">
    <property type="entry name" value="Bet_v1-like"/>
    <property type="match status" value="1"/>
</dbReference>
<protein>
    <submittedName>
        <fullName evidence="2">Kirola</fullName>
    </submittedName>
</protein>
<evidence type="ECO:0000313" key="2">
    <source>
        <dbReference type="EMBL" id="KAL0296621.1"/>
    </source>
</evidence>
<reference evidence="2" key="2">
    <citation type="journal article" date="2024" name="Plant">
        <title>Genomic evolution and insights into agronomic trait innovations of Sesamum species.</title>
        <authorList>
            <person name="Miao H."/>
            <person name="Wang L."/>
            <person name="Qu L."/>
            <person name="Liu H."/>
            <person name="Sun Y."/>
            <person name="Le M."/>
            <person name="Wang Q."/>
            <person name="Wei S."/>
            <person name="Zheng Y."/>
            <person name="Lin W."/>
            <person name="Duan Y."/>
            <person name="Cao H."/>
            <person name="Xiong S."/>
            <person name="Wang X."/>
            <person name="Wei L."/>
            <person name="Li C."/>
            <person name="Ma Q."/>
            <person name="Ju M."/>
            <person name="Zhao R."/>
            <person name="Li G."/>
            <person name="Mu C."/>
            <person name="Tian Q."/>
            <person name="Mei H."/>
            <person name="Zhang T."/>
            <person name="Gao T."/>
            <person name="Zhang H."/>
        </authorList>
    </citation>
    <scope>NUCLEOTIDE SEQUENCE</scope>
    <source>
        <strain evidence="2">G02</strain>
    </source>
</reference>
<dbReference type="GO" id="GO:0006952">
    <property type="term" value="P:defense response"/>
    <property type="evidence" value="ECO:0007669"/>
    <property type="project" value="InterPro"/>
</dbReference>
<evidence type="ECO:0000259" key="1">
    <source>
        <dbReference type="SMART" id="SM01037"/>
    </source>
</evidence>
<feature type="domain" description="Bet v I/Major latex protein" evidence="1">
    <location>
        <begin position="2"/>
        <end position="151"/>
    </location>
</feature>
<proteinExistence type="predicted"/>
<dbReference type="InterPro" id="IPR023393">
    <property type="entry name" value="START-like_dom_sf"/>
</dbReference>
<dbReference type="EMBL" id="JACGWJ010000032">
    <property type="protein sequence ID" value="KAL0296621.1"/>
    <property type="molecule type" value="Genomic_DNA"/>
</dbReference>
<organism evidence="2">
    <name type="scientific">Sesamum radiatum</name>
    <name type="common">Black benniseed</name>
    <dbReference type="NCBI Taxonomy" id="300843"/>
    <lineage>
        <taxon>Eukaryota</taxon>
        <taxon>Viridiplantae</taxon>
        <taxon>Streptophyta</taxon>
        <taxon>Embryophyta</taxon>
        <taxon>Tracheophyta</taxon>
        <taxon>Spermatophyta</taxon>
        <taxon>Magnoliopsida</taxon>
        <taxon>eudicotyledons</taxon>
        <taxon>Gunneridae</taxon>
        <taxon>Pentapetalae</taxon>
        <taxon>asterids</taxon>
        <taxon>lamiids</taxon>
        <taxon>Lamiales</taxon>
        <taxon>Pedaliaceae</taxon>
        <taxon>Sesamum</taxon>
    </lineage>
</organism>
<dbReference type="AlphaFoldDB" id="A0AAW2JSV7"/>
<comment type="caution">
    <text evidence="2">The sequence shown here is derived from an EMBL/GenBank/DDBJ whole genome shotgun (WGS) entry which is preliminary data.</text>
</comment>
<dbReference type="Gene3D" id="3.30.530.20">
    <property type="match status" value="1"/>
</dbReference>
<dbReference type="PANTHER" id="PTHR31907">
    <property type="entry name" value="MLP-LIKE PROTEIN 423"/>
    <property type="match status" value="1"/>
</dbReference>
<accession>A0AAW2JSV7</accession>
<dbReference type="Pfam" id="PF00407">
    <property type="entry name" value="Bet_v_1"/>
    <property type="match status" value="1"/>
</dbReference>
<gene>
    <name evidence="2" type="ORF">Sradi_6714200</name>
</gene>
<sequence>MALNGKLDCRTSINSDGDLLFELFAYKLSDMTNICPQIVQSIDLVAGQWGAVGCVFNSNYTLGGEKRFSKTKIEAIDEKKRSITYKAVEGSVLETYSSLKATFAIESDGQHKVVKWSIEYEKRSACTPQPHALLALFTSLTKLLELRCSLVPN</sequence>
<dbReference type="SUPFAM" id="SSF55961">
    <property type="entry name" value="Bet v1-like"/>
    <property type="match status" value="1"/>
</dbReference>
<dbReference type="InterPro" id="IPR000916">
    <property type="entry name" value="Bet_v_I/MLP"/>
</dbReference>
<dbReference type="SMART" id="SM01037">
    <property type="entry name" value="Bet_v_1"/>
    <property type="match status" value="1"/>
</dbReference>
<name>A0AAW2JSV7_SESRA</name>